<dbReference type="FunFam" id="1.25.40.10:FF:000184">
    <property type="entry name" value="Pentatricopeptide repeat-containing protein, chloroplastic"/>
    <property type="match status" value="1"/>
</dbReference>
<dbReference type="Proteomes" id="UP000017836">
    <property type="component" value="Unassembled WGS sequence"/>
</dbReference>
<protein>
    <recommendedName>
        <fullName evidence="5">Pentacotripeptide-repeat region of PRORP domain-containing protein</fullName>
    </recommendedName>
</protein>
<dbReference type="PROSITE" id="PS51375">
    <property type="entry name" value="PPR"/>
    <property type="match status" value="3"/>
</dbReference>
<dbReference type="Pfam" id="PF13041">
    <property type="entry name" value="PPR_2"/>
    <property type="match status" value="1"/>
</dbReference>
<keyword evidence="4" id="KW-1185">Reference proteome</keyword>
<dbReference type="AlphaFoldDB" id="W1PM92"/>
<dbReference type="Pfam" id="PF01535">
    <property type="entry name" value="PPR"/>
    <property type="match status" value="4"/>
</dbReference>
<accession>W1PM92</accession>
<evidence type="ECO:0000313" key="4">
    <source>
        <dbReference type="Proteomes" id="UP000017836"/>
    </source>
</evidence>
<feature type="repeat" description="PPR" evidence="2">
    <location>
        <begin position="269"/>
        <end position="303"/>
    </location>
</feature>
<dbReference type="InterPro" id="IPR011990">
    <property type="entry name" value="TPR-like_helical_dom_sf"/>
</dbReference>
<sequence length="488" mass="53686">MALAPSSLAHSCPTQTPILQQHQYQHEQQDDSKNTLSLSLLAERSTTTAHITQIHARLLRINPSNPVRLYNTLIRAYALHSYPRSALLLYAHLLPHADPFTLPFALKACSSSLLLTSCLHAHAIKLGHPAINTFFLNTLIHNYATTCARVDLAHHVFDCMIGRTAASWGALIAGYERVGEPHHSLHLFQAMRLQGEPPDEATLVSALCACAQLGCPRSGPLLHACTIIHGFDPADHVNLGTALIDMYAKCGCISYACKLFDRMPLGRRNVLLWSAMIGGMAMHGQAHEALILFEHMRSCGVVPNAITFTNVLNACSHRGLVGEGLRCFRRMMEEYRMLPRIEHYGCVVDMLGRAGLLEEALAFMRAMPIKPTVPLWRSLLGAACTHGDVELGEAAMDGLSRLEAALSASDCVVMSNLYAQVGDWEKVGKLRMAMNDSGLKKTPGFSVIEVDGTLHRFVMGDKFHPQTQHIYDMLHQLNELSRLVPIGG</sequence>
<name>W1PM92_AMBTC</name>
<evidence type="ECO:0000256" key="2">
    <source>
        <dbReference type="PROSITE-ProRule" id="PRU00708"/>
    </source>
</evidence>
<dbReference type="OrthoDB" id="185373at2759"/>
<dbReference type="PANTHER" id="PTHR47926:SF458">
    <property type="entry name" value="PENTATRICOPEPTIDE REPEAT-CONTAINING PROTEIN"/>
    <property type="match status" value="1"/>
</dbReference>
<dbReference type="EMBL" id="KI393256">
    <property type="protein sequence ID" value="ERN08806.1"/>
    <property type="molecule type" value="Genomic_DNA"/>
</dbReference>
<dbReference type="eggNOG" id="KOG4197">
    <property type="taxonomic scope" value="Eukaryota"/>
</dbReference>
<feature type="repeat" description="PPR" evidence="2">
    <location>
        <begin position="304"/>
        <end position="339"/>
    </location>
</feature>
<dbReference type="HOGENOM" id="CLU_002706_37_2_1"/>
<dbReference type="Gene3D" id="1.25.40.10">
    <property type="entry name" value="Tetratricopeptide repeat domain"/>
    <property type="match status" value="2"/>
</dbReference>
<dbReference type="InterPro" id="IPR046848">
    <property type="entry name" value="E_motif"/>
</dbReference>
<dbReference type="PANTHER" id="PTHR47926">
    <property type="entry name" value="PENTATRICOPEPTIDE REPEAT-CONTAINING PROTEIN"/>
    <property type="match status" value="1"/>
</dbReference>
<evidence type="ECO:0000256" key="1">
    <source>
        <dbReference type="ARBA" id="ARBA00022737"/>
    </source>
</evidence>
<feature type="repeat" description="PPR" evidence="2">
    <location>
        <begin position="164"/>
        <end position="198"/>
    </location>
</feature>
<dbReference type="NCBIfam" id="TIGR00756">
    <property type="entry name" value="PPR"/>
    <property type="match status" value="3"/>
</dbReference>
<dbReference type="InterPro" id="IPR046960">
    <property type="entry name" value="PPR_At4g14850-like_plant"/>
</dbReference>
<evidence type="ECO:0008006" key="5">
    <source>
        <dbReference type="Google" id="ProtNLM"/>
    </source>
</evidence>
<dbReference type="Pfam" id="PF20431">
    <property type="entry name" value="E_motif"/>
    <property type="match status" value="1"/>
</dbReference>
<dbReference type="GO" id="GO:0003723">
    <property type="term" value="F:RNA binding"/>
    <property type="evidence" value="ECO:0007669"/>
    <property type="project" value="InterPro"/>
</dbReference>
<dbReference type="OMA" id="ESVHAHA"/>
<reference evidence="4" key="1">
    <citation type="journal article" date="2013" name="Science">
        <title>The Amborella genome and the evolution of flowering plants.</title>
        <authorList>
            <consortium name="Amborella Genome Project"/>
        </authorList>
    </citation>
    <scope>NUCLEOTIDE SEQUENCE [LARGE SCALE GENOMIC DNA]</scope>
</reference>
<proteinExistence type="predicted"/>
<evidence type="ECO:0000313" key="3">
    <source>
        <dbReference type="EMBL" id="ERN08806.1"/>
    </source>
</evidence>
<gene>
    <name evidence="3" type="ORF">AMTR_s00017p00256920</name>
</gene>
<dbReference type="GO" id="GO:0009451">
    <property type="term" value="P:RNA modification"/>
    <property type="evidence" value="ECO:0000318"/>
    <property type="project" value="GO_Central"/>
</dbReference>
<keyword evidence="1" id="KW-0677">Repeat</keyword>
<organism evidence="3 4">
    <name type="scientific">Amborella trichopoda</name>
    <dbReference type="NCBI Taxonomy" id="13333"/>
    <lineage>
        <taxon>Eukaryota</taxon>
        <taxon>Viridiplantae</taxon>
        <taxon>Streptophyta</taxon>
        <taxon>Embryophyta</taxon>
        <taxon>Tracheophyta</taxon>
        <taxon>Spermatophyta</taxon>
        <taxon>Magnoliopsida</taxon>
        <taxon>Amborellales</taxon>
        <taxon>Amborellaceae</taxon>
        <taxon>Amborella</taxon>
    </lineage>
</organism>
<dbReference type="Gramene" id="ERN08806">
    <property type="protein sequence ID" value="ERN08806"/>
    <property type="gene ID" value="AMTR_s00017p00256920"/>
</dbReference>
<dbReference type="KEGG" id="atr:18436942"/>
<dbReference type="InterPro" id="IPR002885">
    <property type="entry name" value="PPR_rpt"/>
</dbReference>